<reference evidence="5" key="1">
    <citation type="submission" date="2020-10" db="EMBL/GenBank/DDBJ databases">
        <authorList>
            <person name="Gilroy R."/>
        </authorList>
    </citation>
    <scope>NUCLEOTIDE SEQUENCE</scope>
    <source>
        <strain evidence="5">F1-3629</strain>
    </source>
</reference>
<feature type="domain" description="CzcB-like barrel-sandwich hybrid" evidence="3">
    <location>
        <begin position="61"/>
        <end position="164"/>
    </location>
</feature>
<dbReference type="GO" id="GO:1990281">
    <property type="term" value="C:efflux pump complex"/>
    <property type="evidence" value="ECO:0007669"/>
    <property type="project" value="TreeGrafter"/>
</dbReference>
<feature type="domain" description="YknX-like C-terminal permuted SH3-like" evidence="4">
    <location>
        <begin position="270"/>
        <end position="337"/>
    </location>
</feature>
<sequence>MKSKLLSPAIFLPVLLLSACAGRSGTEHHNPVPVRVVPVEKITDAASRNYVGTVRPAKSAVLSCPYSGTLVSLLACEGEEVKKGDTIAVVESPAVRSTWKMAHAALEQAEDGYSRLMQVHESGSVPDVKAVEVKTQLDRARASAEAADSALAGCTVRAPFDGVLGDVFAEEGVDLSPAEPLVRLLDISAVEIEIPVPEGEVGSLYSGQIARVSVPALSGLGFDASLVTKGLVASPVSHSYMCRLDPVSAVPGLMPGMVCKVSFPEGEEGIVVPASAVRTDESGRYVWTVSENLVLKKYITVGGFSGRGVLVASGLSEGDLLITEGVQKVSGGMSVTVVE</sequence>
<keyword evidence="2" id="KW-0732">Signal</keyword>
<feature type="chain" id="PRO_5036982562" evidence="2">
    <location>
        <begin position="22"/>
        <end position="339"/>
    </location>
</feature>
<dbReference type="Pfam" id="PF25989">
    <property type="entry name" value="YknX_C"/>
    <property type="match status" value="1"/>
</dbReference>
<comment type="similarity">
    <text evidence="1">Belongs to the membrane fusion protein (MFP) (TC 8.A.1) family.</text>
</comment>
<accession>A0A940DNC3</accession>
<evidence type="ECO:0000256" key="2">
    <source>
        <dbReference type="SAM" id="SignalP"/>
    </source>
</evidence>
<dbReference type="Gene3D" id="2.40.420.20">
    <property type="match status" value="1"/>
</dbReference>
<dbReference type="GO" id="GO:0015562">
    <property type="term" value="F:efflux transmembrane transporter activity"/>
    <property type="evidence" value="ECO:0007669"/>
    <property type="project" value="TreeGrafter"/>
</dbReference>
<dbReference type="Gene3D" id="2.40.50.100">
    <property type="match status" value="1"/>
</dbReference>
<organism evidence="5 6">
    <name type="scientific">Candidatus Cryptobacteroides gallistercoris</name>
    <dbReference type="NCBI Taxonomy" id="2840765"/>
    <lineage>
        <taxon>Bacteria</taxon>
        <taxon>Pseudomonadati</taxon>
        <taxon>Bacteroidota</taxon>
        <taxon>Bacteroidia</taxon>
        <taxon>Bacteroidales</taxon>
        <taxon>Candidatus Cryptobacteroides</taxon>
    </lineage>
</organism>
<dbReference type="PANTHER" id="PTHR30469">
    <property type="entry name" value="MULTIDRUG RESISTANCE PROTEIN MDTA"/>
    <property type="match status" value="1"/>
</dbReference>
<dbReference type="Gene3D" id="1.10.287.470">
    <property type="entry name" value="Helix hairpin bin"/>
    <property type="match status" value="1"/>
</dbReference>
<proteinExistence type="inferred from homology"/>
<evidence type="ECO:0000259" key="4">
    <source>
        <dbReference type="Pfam" id="PF25989"/>
    </source>
</evidence>
<evidence type="ECO:0000256" key="1">
    <source>
        <dbReference type="ARBA" id="ARBA00009477"/>
    </source>
</evidence>
<feature type="signal peptide" evidence="2">
    <location>
        <begin position="1"/>
        <end position="21"/>
    </location>
</feature>
<comment type="caution">
    <text evidence="5">The sequence shown here is derived from an EMBL/GenBank/DDBJ whole genome shotgun (WGS) entry which is preliminary data.</text>
</comment>
<dbReference type="Pfam" id="PF25973">
    <property type="entry name" value="BSH_CzcB"/>
    <property type="match status" value="1"/>
</dbReference>
<dbReference type="EMBL" id="JADIMJ010000065">
    <property type="protein sequence ID" value="MBO8453901.1"/>
    <property type="molecule type" value="Genomic_DNA"/>
</dbReference>
<evidence type="ECO:0000259" key="3">
    <source>
        <dbReference type="Pfam" id="PF25973"/>
    </source>
</evidence>
<dbReference type="InterPro" id="IPR058647">
    <property type="entry name" value="BSH_CzcB-like"/>
</dbReference>
<dbReference type="InterPro" id="IPR058637">
    <property type="entry name" value="YknX-like_C"/>
</dbReference>
<dbReference type="InterPro" id="IPR006143">
    <property type="entry name" value="RND_pump_MFP"/>
</dbReference>
<evidence type="ECO:0000313" key="6">
    <source>
        <dbReference type="Proteomes" id="UP000771749"/>
    </source>
</evidence>
<gene>
    <name evidence="5" type="ORF">IAC07_04145</name>
</gene>
<protein>
    <submittedName>
        <fullName evidence="5">Efflux RND transporter periplasmic adaptor subunit</fullName>
    </submittedName>
</protein>
<name>A0A940DNC3_9BACT</name>
<reference evidence="5" key="2">
    <citation type="journal article" date="2021" name="PeerJ">
        <title>Extensive microbial diversity within the chicken gut microbiome revealed by metagenomics and culture.</title>
        <authorList>
            <person name="Gilroy R."/>
            <person name="Ravi A."/>
            <person name="Getino M."/>
            <person name="Pursley I."/>
            <person name="Horton D.L."/>
            <person name="Alikhan N.F."/>
            <person name="Baker D."/>
            <person name="Gharbi K."/>
            <person name="Hall N."/>
            <person name="Watson M."/>
            <person name="Adriaenssens E.M."/>
            <person name="Foster-Nyarko E."/>
            <person name="Jarju S."/>
            <person name="Secka A."/>
            <person name="Antonio M."/>
            <person name="Oren A."/>
            <person name="Chaudhuri R.R."/>
            <person name="La Ragione R."/>
            <person name="Hildebrand F."/>
            <person name="Pallen M.J."/>
        </authorList>
    </citation>
    <scope>NUCLEOTIDE SEQUENCE</scope>
    <source>
        <strain evidence="5">F1-3629</strain>
    </source>
</reference>
<dbReference type="PANTHER" id="PTHR30469:SF15">
    <property type="entry name" value="HLYD FAMILY OF SECRETION PROTEINS"/>
    <property type="match status" value="1"/>
</dbReference>
<dbReference type="Gene3D" id="2.40.30.170">
    <property type="match status" value="1"/>
</dbReference>
<dbReference type="PROSITE" id="PS51257">
    <property type="entry name" value="PROKAR_LIPOPROTEIN"/>
    <property type="match status" value="1"/>
</dbReference>
<dbReference type="Proteomes" id="UP000771749">
    <property type="component" value="Unassembled WGS sequence"/>
</dbReference>
<dbReference type="AlphaFoldDB" id="A0A940DNC3"/>
<evidence type="ECO:0000313" key="5">
    <source>
        <dbReference type="EMBL" id="MBO8453901.1"/>
    </source>
</evidence>
<dbReference type="NCBIfam" id="TIGR01730">
    <property type="entry name" value="RND_mfp"/>
    <property type="match status" value="1"/>
</dbReference>
<dbReference type="SUPFAM" id="SSF111369">
    <property type="entry name" value="HlyD-like secretion proteins"/>
    <property type="match status" value="1"/>
</dbReference>